<comment type="caution">
    <text evidence="2">The sequence shown here is derived from an EMBL/GenBank/DDBJ whole genome shotgun (WGS) entry which is preliminary data.</text>
</comment>
<reference evidence="2 3" key="1">
    <citation type="submission" date="2023-01" db="EMBL/GenBank/DDBJ databases">
        <title>Novel diversity within Roseofilum (Cyanobacteria; Desertifilaceae) from marine benthic mats with descriptions of four novel species.</title>
        <authorList>
            <person name="Wang Y."/>
            <person name="Berthold D.E."/>
            <person name="Hu J."/>
            <person name="Lefler F.W."/>
            <person name="Laughinghouse H.D. IV."/>
        </authorList>
    </citation>
    <scope>NUCLEOTIDE SEQUENCE [LARGE SCALE GENOMIC DNA]</scope>
    <source>
        <strain evidence="2 3">BLCC-M114</strain>
    </source>
</reference>
<dbReference type="Proteomes" id="UP001235849">
    <property type="component" value="Unassembled WGS sequence"/>
</dbReference>
<organism evidence="2 3">
    <name type="scientific">Roseofilum capinflatum BLCC-M114</name>
    <dbReference type="NCBI Taxonomy" id="3022440"/>
    <lineage>
        <taxon>Bacteria</taxon>
        <taxon>Bacillati</taxon>
        <taxon>Cyanobacteriota</taxon>
        <taxon>Cyanophyceae</taxon>
        <taxon>Desertifilales</taxon>
        <taxon>Desertifilaceae</taxon>
        <taxon>Roseofilum</taxon>
        <taxon>Roseofilum capinflatum</taxon>
    </lineage>
</organism>
<evidence type="ECO:0000313" key="2">
    <source>
        <dbReference type="EMBL" id="MDJ1176093.1"/>
    </source>
</evidence>
<dbReference type="Pfam" id="PF07693">
    <property type="entry name" value="KAP_NTPase"/>
    <property type="match status" value="1"/>
</dbReference>
<proteinExistence type="predicted"/>
<evidence type="ECO:0000313" key="3">
    <source>
        <dbReference type="Proteomes" id="UP001235849"/>
    </source>
</evidence>
<sequence>MISPDEMEDLLDEMYNNFTPTPLQPGDPRYVDCRSVRGDEDVVKDLGRTVRRSQAFTYQLYSGHRGSGKTTELLRLKKDLEDRHHKVVYFAADEEDLSVQDAQYTDILLACTRHLLEELKNADSQPILSWLQDRLQDLKEVMLMEIKVDQLNLEVGLQMFAKLTAAVRMEPGQRQKIRELVEPHTETLIEALNAFIADGKQHLPEKTKLLVIADNLDRIVPIFQENGRSNHEEIFLDRNEQLKALNCHIVYTVPISFIYSRWATELHVNYGIPQVLPSIMVRQKNNDPDDKGLEILRNLIKRRVPERLRDNFVPEVFESEQIFRQLCLMSGGYVRDFIQLMQEAIKKTDTLPIQARAVQRATDNLRDVYRRAVEANQWEILREVHQSKDIENDPIERSLLFNRCLLEYRYFDEKGDKQTWYDVHPVLWKELE</sequence>
<dbReference type="InterPro" id="IPR027417">
    <property type="entry name" value="P-loop_NTPase"/>
</dbReference>
<evidence type="ECO:0000259" key="1">
    <source>
        <dbReference type="Pfam" id="PF07693"/>
    </source>
</evidence>
<dbReference type="RefSeq" id="WP_283768383.1">
    <property type="nucleotide sequence ID" value="NZ_JAQOSO010000096.1"/>
</dbReference>
<dbReference type="InterPro" id="IPR011646">
    <property type="entry name" value="KAP_P-loop"/>
</dbReference>
<dbReference type="EMBL" id="JAQOSO010000096">
    <property type="protein sequence ID" value="MDJ1176093.1"/>
    <property type="molecule type" value="Genomic_DNA"/>
</dbReference>
<protein>
    <submittedName>
        <fullName evidence="2">AAA family ATPase</fullName>
    </submittedName>
</protein>
<gene>
    <name evidence="2" type="ORF">PMG25_18580</name>
</gene>
<name>A0ABT7BCS3_9CYAN</name>
<keyword evidence="3" id="KW-1185">Reference proteome</keyword>
<accession>A0ABT7BCS3</accession>
<dbReference type="SUPFAM" id="SSF52540">
    <property type="entry name" value="P-loop containing nucleoside triphosphate hydrolases"/>
    <property type="match status" value="1"/>
</dbReference>
<feature type="domain" description="KAP NTPase" evidence="1">
    <location>
        <begin position="64"/>
        <end position="219"/>
    </location>
</feature>